<keyword evidence="3" id="KW-1185">Reference proteome</keyword>
<dbReference type="EMBL" id="VDMD01000030">
    <property type="protein sequence ID" value="TRM59125.1"/>
    <property type="molecule type" value="Genomic_DNA"/>
</dbReference>
<reference evidence="1 3" key="1">
    <citation type="journal article" date="2019" name="New Phytol.">
        <title>Comparative genomics reveals unique wood-decay strategies and fruiting body development in the Schizophyllaceae.</title>
        <authorList>
            <person name="Almasi E."/>
            <person name="Sahu N."/>
            <person name="Krizsan K."/>
            <person name="Balint B."/>
            <person name="Kovacs G.M."/>
            <person name="Kiss B."/>
            <person name="Cseklye J."/>
            <person name="Drula E."/>
            <person name="Henrissat B."/>
            <person name="Nagy I."/>
            <person name="Chovatia M."/>
            <person name="Adam C."/>
            <person name="LaButti K."/>
            <person name="Lipzen A."/>
            <person name="Riley R."/>
            <person name="Grigoriev I.V."/>
            <person name="Nagy L.G."/>
        </authorList>
    </citation>
    <scope>NUCLEOTIDE SEQUENCE [LARGE SCALE GENOMIC DNA]</scope>
    <source>
        <strain evidence="1 3">NL-1724</strain>
    </source>
</reference>
<dbReference type="Proteomes" id="UP000320762">
    <property type="component" value="Unassembled WGS sequence"/>
</dbReference>
<dbReference type="AlphaFoldDB" id="A0A550C2T7"/>
<dbReference type="EMBL" id="VDMD01000020">
    <property type="protein sequence ID" value="TRM60821.1"/>
    <property type="molecule type" value="Genomic_DNA"/>
</dbReference>
<evidence type="ECO:0000313" key="1">
    <source>
        <dbReference type="EMBL" id="TRM59125.1"/>
    </source>
</evidence>
<name>A0A550C2T7_9AGAR</name>
<sequence>MPPPSVNSRTTVPISLPSQPSRAAVLRWKTCAVPDRTSNFRESCPWKLKEEGYVPCNELIEGNTIDEFLIHLHEHIIDVHKPQVETSGKHAGKFACRAYKENGLVCKQEIISKVKGRLAIHVAKVHFNGIPVEGRSRNLFHG</sequence>
<evidence type="ECO:0000313" key="3">
    <source>
        <dbReference type="Proteomes" id="UP000320762"/>
    </source>
</evidence>
<proteinExistence type="predicted"/>
<evidence type="ECO:0000313" key="2">
    <source>
        <dbReference type="EMBL" id="TRM60821.1"/>
    </source>
</evidence>
<gene>
    <name evidence="2" type="ORF">BD626DRAFT_503965</name>
    <name evidence="1" type="ORF">BD626DRAFT_509160</name>
</gene>
<accession>A0A550C2T7</accession>
<reference evidence="1" key="2">
    <citation type="submission" date="2019-06" db="EMBL/GenBank/DDBJ databases">
        <authorList>
            <consortium name="DOE Joint Genome Institute"/>
            <person name="Ahrendt S.R."/>
            <person name="Cantor M.N."/>
            <person name="Hua S.X."/>
        </authorList>
    </citation>
    <scope>NUCLEOTIDE SEQUENCE</scope>
    <source>
        <strain evidence="1">NL-1724</strain>
    </source>
</reference>
<comment type="caution">
    <text evidence="1">The sequence shown here is derived from an EMBL/GenBank/DDBJ whole genome shotgun (WGS) entry which is preliminary data.</text>
</comment>
<organism evidence="1 3">
    <name type="scientific">Schizophyllum amplum</name>
    <dbReference type="NCBI Taxonomy" id="97359"/>
    <lineage>
        <taxon>Eukaryota</taxon>
        <taxon>Fungi</taxon>
        <taxon>Dikarya</taxon>
        <taxon>Basidiomycota</taxon>
        <taxon>Agaricomycotina</taxon>
        <taxon>Agaricomycetes</taxon>
        <taxon>Agaricomycetidae</taxon>
        <taxon>Agaricales</taxon>
        <taxon>Schizophyllaceae</taxon>
        <taxon>Schizophyllum</taxon>
    </lineage>
</organism>
<protein>
    <submittedName>
        <fullName evidence="1">Uncharacterized protein</fullName>
    </submittedName>
</protein>